<evidence type="ECO:0000256" key="2">
    <source>
        <dbReference type="ARBA" id="ARBA00022723"/>
    </source>
</evidence>
<name>A0A2S9QB73_9HYPH</name>
<dbReference type="GO" id="GO:0046872">
    <property type="term" value="F:metal ion binding"/>
    <property type="evidence" value="ECO:0007669"/>
    <property type="project" value="UniProtKB-KW"/>
</dbReference>
<dbReference type="PANTHER" id="PTHR33337:SF40">
    <property type="entry name" value="CENP-V_GFA DOMAIN-CONTAINING PROTEIN-RELATED"/>
    <property type="match status" value="1"/>
</dbReference>
<evidence type="ECO:0000256" key="3">
    <source>
        <dbReference type="ARBA" id="ARBA00022833"/>
    </source>
</evidence>
<dbReference type="PANTHER" id="PTHR33337">
    <property type="entry name" value="GFA DOMAIN-CONTAINING PROTEIN"/>
    <property type="match status" value="1"/>
</dbReference>
<accession>A0A2S9QB73</accession>
<protein>
    <submittedName>
        <fullName evidence="6">Aldehyde-activating protein</fullName>
    </submittedName>
</protein>
<comment type="similarity">
    <text evidence="1">Belongs to the Gfa family.</text>
</comment>
<gene>
    <name evidence="6" type="ORF">C5L14_14680</name>
</gene>
<dbReference type="RefSeq" id="WP_105862805.1">
    <property type="nucleotide sequence ID" value="NZ_PUEJ01000005.1"/>
</dbReference>
<evidence type="ECO:0000256" key="1">
    <source>
        <dbReference type="ARBA" id="ARBA00005495"/>
    </source>
</evidence>
<dbReference type="PROSITE" id="PS51891">
    <property type="entry name" value="CENP_V_GFA"/>
    <property type="match status" value="1"/>
</dbReference>
<keyword evidence="4" id="KW-0456">Lyase</keyword>
<proteinExistence type="inferred from homology"/>
<comment type="caution">
    <text evidence="6">The sequence shown here is derived from an EMBL/GenBank/DDBJ whole genome shotgun (WGS) entry which is preliminary data.</text>
</comment>
<dbReference type="OrthoDB" id="9807246at2"/>
<evidence type="ECO:0000259" key="5">
    <source>
        <dbReference type="PROSITE" id="PS51891"/>
    </source>
</evidence>
<dbReference type="InterPro" id="IPR011057">
    <property type="entry name" value="Mss4-like_sf"/>
</dbReference>
<dbReference type="SUPFAM" id="SSF51316">
    <property type="entry name" value="Mss4-like"/>
    <property type="match status" value="1"/>
</dbReference>
<feature type="domain" description="CENP-V/GFA" evidence="5">
    <location>
        <begin position="41"/>
        <end position="156"/>
    </location>
</feature>
<organism evidence="6 7">
    <name type="scientific">Labrys okinawensis</name>
    <dbReference type="NCBI Taxonomy" id="346911"/>
    <lineage>
        <taxon>Bacteria</taxon>
        <taxon>Pseudomonadati</taxon>
        <taxon>Pseudomonadota</taxon>
        <taxon>Alphaproteobacteria</taxon>
        <taxon>Hyphomicrobiales</taxon>
        <taxon>Xanthobacteraceae</taxon>
        <taxon>Labrys</taxon>
    </lineage>
</organism>
<sequence>MFHSSRACRPERRTLELAQPYLWPPRDGLCSTWMKCDSRGMNGKITASCLCGSVRISCGMPAGPAAYCHCEDCRKCTGSAFNVSVPFEAGTFRVTSGEIGSFAKIADSGNELTRHFCRTCGSPLYTSSRGHPDRVYVKAGILDDPSLVEPAHQSWCQSKVSWATLPPDLPGHERDGR</sequence>
<dbReference type="Pfam" id="PF04828">
    <property type="entry name" value="GFA"/>
    <property type="match status" value="1"/>
</dbReference>
<evidence type="ECO:0000313" key="6">
    <source>
        <dbReference type="EMBL" id="PRH86575.1"/>
    </source>
</evidence>
<dbReference type="Proteomes" id="UP000237682">
    <property type="component" value="Unassembled WGS sequence"/>
</dbReference>
<dbReference type="AlphaFoldDB" id="A0A2S9QB73"/>
<dbReference type="Gene3D" id="3.90.1590.10">
    <property type="entry name" value="glutathione-dependent formaldehyde- activating enzyme (gfa)"/>
    <property type="match status" value="1"/>
</dbReference>
<dbReference type="GO" id="GO:0016846">
    <property type="term" value="F:carbon-sulfur lyase activity"/>
    <property type="evidence" value="ECO:0007669"/>
    <property type="project" value="InterPro"/>
</dbReference>
<dbReference type="InterPro" id="IPR006913">
    <property type="entry name" value="CENP-V/GFA"/>
</dbReference>
<evidence type="ECO:0000256" key="4">
    <source>
        <dbReference type="ARBA" id="ARBA00023239"/>
    </source>
</evidence>
<keyword evidence="3" id="KW-0862">Zinc</keyword>
<evidence type="ECO:0000313" key="7">
    <source>
        <dbReference type="Proteomes" id="UP000237682"/>
    </source>
</evidence>
<keyword evidence="2" id="KW-0479">Metal-binding</keyword>
<reference evidence="6 7" key="1">
    <citation type="submission" date="2018-02" db="EMBL/GenBank/DDBJ databases">
        <title>Whole genome sequencing of endophytic bacterium.</title>
        <authorList>
            <person name="Eedara R."/>
            <person name="Podile A.R."/>
        </authorList>
    </citation>
    <scope>NUCLEOTIDE SEQUENCE [LARGE SCALE GENOMIC DNA]</scope>
    <source>
        <strain evidence="6 7">RP1T</strain>
    </source>
</reference>
<dbReference type="EMBL" id="PUEJ01000005">
    <property type="protein sequence ID" value="PRH86575.1"/>
    <property type="molecule type" value="Genomic_DNA"/>
</dbReference>
<keyword evidence="7" id="KW-1185">Reference proteome</keyword>